<keyword evidence="2" id="KW-1185">Reference proteome</keyword>
<evidence type="ECO:0000313" key="1">
    <source>
        <dbReference type="EMBL" id="KAJ2974268.1"/>
    </source>
</evidence>
<proteinExistence type="predicted"/>
<protein>
    <submittedName>
        <fullName evidence="1">Uncharacterized protein</fullName>
    </submittedName>
</protein>
<accession>A0ACC1N736</accession>
<evidence type="ECO:0000313" key="2">
    <source>
        <dbReference type="Proteomes" id="UP001144978"/>
    </source>
</evidence>
<dbReference type="Proteomes" id="UP001144978">
    <property type="component" value="Unassembled WGS sequence"/>
</dbReference>
<organism evidence="1 2">
    <name type="scientific">Trametes sanguinea</name>
    <dbReference type="NCBI Taxonomy" id="158606"/>
    <lineage>
        <taxon>Eukaryota</taxon>
        <taxon>Fungi</taxon>
        <taxon>Dikarya</taxon>
        <taxon>Basidiomycota</taxon>
        <taxon>Agaricomycotina</taxon>
        <taxon>Agaricomycetes</taxon>
        <taxon>Polyporales</taxon>
        <taxon>Polyporaceae</taxon>
        <taxon>Trametes</taxon>
    </lineage>
</organism>
<dbReference type="EMBL" id="JANSHE010004851">
    <property type="protein sequence ID" value="KAJ2974268.1"/>
    <property type="molecule type" value="Genomic_DNA"/>
</dbReference>
<gene>
    <name evidence="1" type="ORF">NUW54_g11918</name>
</gene>
<comment type="caution">
    <text evidence="1">The sequence shown here is derived from an EMBL/GenBank/DDBJ whole genome shotgun (WGS) entry which is preliminary data.</text>
</comment>
<name>A0ACC1N736_9APHY</name>
<sequence length="357" mass="40101">MQEGMVVLKVQDSLYKIHRYLLEHHSDFVRGVLAENTDTLGRSDEHPLPLPADVTQAGFDCLLEFLYHGIYDPSSVSLGDWTTILRVSTRLQCAKVRQYAIRELSARRSSLPAIEAIVLAREYDIPAWLGPAYAELVRAVGQKHTRVARLRIAPEPTTDPERERLELEKAAARKPRKSRGGEDDGFGATRRRHEYGDEDRKGKRRKDAEGGERKGPGEYQTDDFLVPDTGLVVHHLPVVVSLEATWGTHSRGYRGEEEWSAHCYTHVYPFASSYIDLWNEKGDNENIPFFCLDLSQALFEAGGGGQVETCNYVGNEAQAWREDSVYLSYALVVLKADGEGVSTKHTGRENLQASNVE</sequence>
<reference evidence="1" key="1">
    <citation type="submission" date="2022-08" db="EMBL/GenBank/DDBJ databases">
        <title>Genome Sequence of Pycnoporus sanguineus.</title>
        <authorList>
            <person name="Buettner E."/>
        </authorList>
    </citation>
    <scope>NUCLEOTIDE SEQUENCE</scope>
    <source>
        <strain evidence="1">CG-C14</strain>
    </source>
</reference>